<dbReference type="PANTHER" id="PTHR34979">
    <property type="entry name" value="INNER MEMBRANE PROTEIN YGAZ"/>
    <property type="match status" value="1"/>
</dbReference>
<evidence type="ECO:0000256" key="4">
    <source>
        <dbReference type="ARBA" id="ARBA00022475"/>
    </source>
</evidence>
<dbReference type="PANTHER" id="PTHR34979:SF1">
    <property type="entry name" value="INNER MEMBRANE PROTEIN YGAZ"/>
    <property type="match status" value="1"/>
</dbReference>
<protein>
    <submittedName>
        <fullName evidence="9">4-azaleucine resistance transporter AzlC</fullName>
    </submittedName>
</protein>
<feature type="transmembrane region" description="Helical" evidence="8">
    <location>
        <begin position="21"/>
        <end position="43"/>
    </location>
</feature>
<dbReference type="InterPro" id="IPR011606">
    <property type="entry name" value="Brnchd-chn_aa_trnsp_permease"/>
</dbReference>
<dbReference type="EMBL" id="QJJK01000009">
    <property type="protein sequence ID" value="PXW55831.1"/>
    <property type="molecule type" value="Genomic_DNA"/>
</dbReference>
<feature type="transmembrane region" description="Helical" evidence="8">
    <location>
        <begin position="140"/>
        <end position="161"/>
    </location>
</feature>
<comment type="similarity">
    <text evidence="2">Belongs to the AzlC family.</text>
</comment>
<dbReference type="AlphaFoldDB" id="A0A2V3U1D2"/>
<keyword evidence="3" id="KW-0813">Transport</keyword>
<sequence>MHDRAQPMPSRSKARAREWRAGIAAIAPVAIAAIPIGLLLGALCSAKGLTIAEAGLMSVLVFAGGSQFAAVELWTTPVPVAAIVFSTLLINARHVLMSASLTPKTGLFSPLQRYLGFHFLTDETWALAERRAATAPLTPAYWFAMATVLPTAWVGSTLAGAAAGSLLGNPRSIGADFAFTALFIGLIAGFWKGRSTAATIAASGGTAALTYLTLGPPWHVAAGALAGIAAAYVTAPGPLDSDVPAAEAAPASQAPVHDME</sequence>
<dbReference type="Proteomes" id="UP000248021">
    <property type="component" value="Unassembled WGS sequence"/>
</dbReference>
<keyword evidence="6 8" id="KW-1133">Transmembrane helix</keyword>
<gene>
    <name evidence="9" type="ORF">C7450_109243</name>
</gene>
<evidence type="ECO:0000313" key="9">
    <source>
        <dbReference type="EMBL" id="PXW55831.1"/>
    </source>
</evidence>
<organism evidence="9 10">
    <name type="scientific">Chelatococcus asaccharovorans</name>
    <dbReference type="NCBI Taxonomy" id="28210"/>
    <lineage>
        <taxon>Bacteria</taxon>
        <taxon>Pseudomonadati</taxon>
        <taxon>Pseudomonadota</taxon>
        <taxon>Alphaproteobacteria</taxon>
        <taxon>Hyphomicrobiales</taxon>
        <taxon>Chelatococcaceae</taxon>
        <taxon>Chelatococcus</taxon>
    </lineage>
</organism>
<feature type="transmembrane region" description="Helical" evidence="8">
    <location>
        <begin position="78"/>
        <end position="96"/>
    </location>
</feature>
<keyword evidence="4" id="KW-1003">Cell membrane</keyword>
<dbReference type="Pfam" id="PF03591">
    <property type="entry name" value="AzlC"/>
    <property type="match status" value="1"/>
</dbReference>
<evidence type="ECO:0000256" key="3">
    <source>
        <dbReference type="ARBA" id="ARBA00022448"/>
    </source>
</evidence>
<evidence type="ECO:0000256" key="2">
    <source>
        <dbReference type="ARBA" id="ARBA00010735"/>
    </source>
</evidence>
<dbReference type="RefSeq" id="WP_245450048.1">
    <property type="nucleotide sequence ID" value="NZ_JAHBRY010000001.1"/>
</dbReference>
<evidence type="ECO:0000313" key="10">
    <source>
        <dbReference type="Proteomes" id="UP000248021"/>
    </source>
</evidence>
<evidence type="ECO:0000256" key="7">
    <source>
        <dbReference type="ARBA" id="ARBA00023136"/>
    </source>
</evidence>
<name>A0A2V3U1D2_9HYPH</name>
<evidence type="ECO:0000256" key="5">
    <source>
        <dbReference type="ARBA" id="ARBA00022692"/>
    </source>
</evidence>
<keyword evidence="10" id="KW-1185">Reference proteome</keyword>
<dbReference type="GO" id="GO:1903785">
    <property type="term" value="P:L-valine transmembrane transport"/>
    <property type="evidence" value="ECO:0007669"/>
    <property type="project" value="TreeGrafter"/>
</dbReference>
<evidence type="ECO:0000256" key="8">
    <source>
        <dbReference type="SAM" id="Phobius"/>
    </source>
</evidence>
<comment type="subcellular location">
    <subcellularLocation>
        <location evidence="1">Cell membrane</location>
        <topology evidence="1">Multi-pass membrane protein</topology>
    </subcellularLocation>
</comment>
<reference evidence="9 10" key="1">
    <citation type="submission" date="2018-05" db="EMBL/GenBank/DDBJ databases">
        <title>Genomic Encyclopedia of Type Strains, Phase IV (KMG-IV): sequencing the most valuable type-strain genomes for metagenomic binning, comparative biology and taxonomic classification.</title>
        <authorList>
            <person name="Goeker M."/>
        </authorList>
    </citation>
    <scope>NUCLEOTIDE SEQUENCE [LARGE SCALE GENOMIC DNA]</scope>
    <source>
        <strain evidence="9 10">DSM 6462</strain>
    </source>
</reference>
<dbReference type="GO" id="GO:0005886">
    <property type="term" value="C:plasma membrane"/>
    <property type="evidence" value="ECO:0007669"/>
    <property type="project" value="UniProtKB-SubCell"/>
</dbReference>
<proteinExistence type="inferred from homology"/>
<feature type="transmembrane region" description="Helical" evidence="8">
    <location>
        <begin position="173"/>
        <end position="191"/>
    </location>
</feature>
<keyword evidence="5 8" id="KW-0812">Transmembrane</keyword>
<keyword evidence="7 8" id="KW-0472">Membrane</keyword>
<comment type="caution">
    <text evidence="9">The sequence shown here is derived from an EMBL/GenBank/DDBJ whole genome shotgun (WGS) entry which is preliminary data.</text>
</comment>
<accession>A0A2V3U1D2</accession>
<evidence type="ECO:0000256" key="6">
    <source>
        <dbReference type="ARBA" id="ARBA00022989"/>
    </source>
</evidence>
<evidence type="ECO:0000256" key="1">
    <source>
        <dbReference type="ARBA" id="ARBA00004651"/>
    </source>
</evidence>